<accession>T0G521</accession>
<sequence>MLLSELNLTPYGSFDRSQHIIAFAFVIPNSLFKLQEFLTDPFLAASAKAAKL</sequence>
<dbReference type="Proteomes" id="UP000015445">
    <property type="component" value="Unassembled WGS sequence"/>
</dbReference>
<reference evidence="1" key="1">
    <citation type="submission" date="2013-05" db="EMBL/GenBank/DDBJ databases">
        <authorList>
            <person name="Harkins D.M."/>
            <person name="Durkin A.S."/>
            <person name="Brinkac L.M."/>
            <person name="Haft D.H."/>
            <person name="Selengut J.D."/>
            <person name="Sanka R."/>
            <person name="DePew J."/>
            <person name="Purushe J."/>
            <person name="Galloway R.L."/>
            <person name="Vinetz J.M."/>
            <person name="Sutton G.G."/>
            <person name="Nierman W.C."/>
            <person name="Fouts D.E."/>
        </authorList>
    </citation>
    <scope>NUCLEOTIDE SEQUENCE [LARGE SCALE GENOMIC DNA]</scope>
    <source>
        <strain evidence="1">80-412</strain>
    </source>
</reference>
<gene>
    <name evidence="1" type="ORF">LEP1GSC193_3600</name>
</gene>
<proteinExistence type="predicted"/>
<evidence type="ECO:0000313" key="1">
    <source>
        <dbReference type="EMBL" id="EQA81307.1"/>
    </source>
</evidence>
<dbReference type="EMBL" id="AOHD02000024">
    <property type="protein sequence ID" value="EQA81307.1"/>
    <property type="molecule type" value="Genomic_DNA"/>
</dbReference>
<comment type="caution">
    <text evidence="1">The sequence shown here is derived from an EMBL/GenBank/DDBJ whole genome shotgun (WGS) entry which is preliminary data.</text>
</comment>
<evidence type="ECO:0000313" key="2">
    <source>
        <dbReference type="Proteomes" id="UP000015445"/>
    </source>
</evidence>
<protein>
    <submittedName>
        <fullName evidence="1">Uncharacterized protein</fullName>
    </submittedName>
</protein>
<dbReference type="AlphaFoldDB" id="T0G521"/>
<name>T0G521_9LEPT</name>
<organism evidence="1 2">
    <name type="scientific">Leptospira alstonii serovar Pingchang str. 80-412</name>
    <dbReference type="NCBI Taxonomy" id="1218564"/>
    <lineage>
        <taxon>Bacteria</taxon>
        <taxon>Pseudomonadati</taxon>
        <taxon>Spirochaetota</taxon>
        <taxon>Spirochaetia</taxon>
        <taxon>Leptospirales</taxon>
        <taxon>Leptospiraceae</taxon>
        <taxon>Leptospira</taxon>
    </lineage>
</organism>
<keyword evidence="2" id="KW-1185">Reference proteome</keyword>